<evidence type="ECO:0000256" key="7">
    <source>
        <dbReference type="ARBA" id="ARBA00047899"/>
    </source>
</evidence>
<evidence type="ECO:0000256" key="3">
    <source>
        <dbReference type="ARBA" id="ARBA00022679"/>
    </source>
</evidence>
<evidence type="ECO:0000259" key="9">
    <source>
        <dbReference type="PROSITE" id="PS50011"/>
    </source>
</evidence>
<dbReference type="InterPro" id="IPR008271">
    <property type="entry name" value="Ser/Thr_kinase_AS"/>
</dbReference>
<dbReference type="AlphaFoldDB" id="A0A9P7CZY8"/>
<dbReference type="GO" id="GO:0004674">
    <property type="term" value="F:protein serine/threonine kinase activity"/>
    <property type="evidence" value="ECO:0007669"/>
    <property type="project" value="UniProtKB-KW"/>
</dbReference>
<evidence type="ECO:0000313" key="11">
    <source>
        <dbReference type="Proteomes" id="UP000714275"/>
    </source>
</evidence>
<reference evidence="10" key="1">
    <citation type="journal article" date="2020" name="New Phytol.">
        <title>Comparative genomics reveals dynamic genome evolution in host specialist ectomycorrhizal fungi.</title>
        <authorList>
            <person name="Lofgren L.A."/>
            <person name="Nguyen N.H."/>
            <person name="Vilgalys R."/>
            <person name="Ruytinx J."/>
            <person name="Liao H.L."/>
            <person name="Branco S."/>
            <person name="Kuo A."/>
            <person name="LaButti K."/>
            <person name="Lipzen A."/>
            <person name="Andreopoulos W."/>
            <person name="Pangilinan J."/>
            <person name="Riley R."/>
            <person name="Hundley H."/>
            <person name="Na H."/>
            <person name="Barry K."/>
            <person name="Grigoriev I.V."/>
            <person name="Stajich J.E."/>
            <person name="Kennedy P.G."/>
        </authorList>
    </citation>
    <scope>NUCLEOTIDE SEQUENCE</scope>
    <source>
        <strain evidence="10">DOB743</strain>
    </source>
</reference>
<dbReference type="InterPro" id="IPR000719">
    <property type="entry name" value="Prot_kinase_dom"/>
</dbReference>
<dbReference type="Pfam" id="PF00069">
    <property type="entry name" value="Pkinase"/>
    <property type="match status" value="2"/>
</dbReference>
<evidence type="ECO:0000256" key="1">
    <source>
        <dbReference type="ARBA" id="ARBA00012513"/>
    </source>
</evidence>
<dbReference type="GO" id="GO:0000245">
    <property type="term" value="P:spliceosomal complex assembly"/>
    <property type="evidence" value="ECO:0007669"/>
    <property type="project" value="TreeGrafter"/>
</dbReference>
<keyword evidence="5 10" id="KW-0418">Kinase</keyword>
<evidence type="ECO:0000256" key="4">
    <source>
        <dbReference type="ARBA" id="ARBA00022741"/>
    </source>
</evidence>
<dbReference type="PANTHER" id="PTHR47634:SF9">
    <property type="entry name" value="PROTEIN KINASE DOMAIN-CONTAINING PROTEIN-RELATED"/>
    <property type="match status" value="1"/>
</dbReference>
<dbReference type="PANTHER" id="PTHR47634">
    <property type="entry name" value="PROTEIN KINASE DOMAIN-CONTAINING PROTEIN-RELATED"/>
    <property type="match status" value="1"/>
</dbReference>
<feature type="non-terminal residue" evidence="10">
    <location>
        <position position="1"/>
    </location>
</feature>
<accession>A0A9P7CZY8</accession>
<dbReference type="EC" id="2.7.11.1" evidence="1"/>
<sequence>GGFYPATLGNKLNSTYTIVRKLGRGQHSSVWLWRVKHEWQYVAVKILTAHATQVQLQLSDELGFLQSVRDLARESRHPGQAHIVALLDSFEVSSTQGRHLCLVHEAMGIFPKVDRGLPIPLVKVVAKQLLLALDFLHHECHMVHTDLKPDNILVELDNVDTAIKIREESRSVTPMQVVSSEPPSHAILSRPIHVFSSDELLNMIQFSKLNVKLTDFGTAVSINGFHPDIIQPFALRAPEVILGCEWGPSADIWNLACLIFEFLTGHWLFVPRGGPTWTAEAYHLAHMPAMAGEAFDTTYFRTGKNFGKYFNNDGELKQRLMALTDVHVHCRHASHTG</sequence>
<name>A0A9P7CZY8_9AGAM</name>
<keyword evidence="6" id="KW-0067">ATP-binding</keyword>
<evidence type="ECO:0000313" key="10">
    <source>
        <dbReference type="EMBL" id="KAG1773987.1"/>
    </source>
</evidence>
<dbReference type="GO" id="GO:0005524">
    <property type="term" value="F:ATP binding"/>
    <property type="evidence" value="ECO:0007669"/>
    <property type="project" value="UniProtKB-KW"/>
</dbReference>
<keyword evidence="3" id="KW-0808">Transferase</keyword>
<evidence type="ECO:0000256" key="2">
    <source>
        <dbReference type="ARBA" id="ARBA00022527"/>
    </source>
</evidence>
<keyword evidence="2" id="KW-0723">Serine/threonine-protein kinase</keyword>
<feature type="domain" description="Protein kinase" evidence="9">
    <location>
        <begin position="16"/>
        <end position="337"/>
    </location>
</feature>
<keyword evidence="4" id="KW-0547">Nucleotide-binding</keyword>
<dbReference type="GO" id="GO:0050684">
    <property type="term" value="P:regulation of mRNA processing"/>
    <property type="evidence" value="ECO:0007669"/>
    <property type="project" value="TreeGrafter"/>
</dbReference>
<evidence type="ECO:0000256" key="6">
    <source>
        <dbReference type="ARBA" id="ARBA00022840"/>
    </source>
</evidence>
<evidence type="ECO:0000256" key="5">
    <source>
        <dbReference type="ARBA" id="ARBA00022777"/>
    </source>
</evidence>
<dbReference type="Gene3D" id="1.10.510.10">
    <property type="entry name" value="Transferase(Phosphotransferase) domain 1"/>
    <property type="match status" value="1"/>
</dbReference>
<dbReference type="InterPro" id="IPR051334">
    <property type="entry name" value="SRPK"/>
</dbReference>
<protein>
    <recommendedName>
        <fullName evidence="1">non-specific serine/threonine protein kinase</fullName>
        <ecNumber evidence="1">2.7.11.1</ecNumber>
    </recommendedName>
</protein>
<proteinExistence type="predicted"/>
<dbReference type="PROSITE" id="PS50011">
    <property type="entry name" value="PROTEIN_KINASE_DOM"/>
    <property type="match status" value="1"/>
</dbReference>
<dbReference type="EMBL" id="JABBWD010000045">
    <property type="protein sequence ID" value="KAG1773987.1"/>
    <property type="molecule type" value="Genomic_DNA"/>
</dbReference>
<evidence type="ECO:0000256" key="8">
    <source>
        <dbReference type="ARBA" id="ARBA00048679"/>
    </source>
</evidence>
<dbReference type="Gene3D" id="3.30.200.20">
    <property type="entry name" value="Phosphorylase Kinase, domain 1"/>
    <property type="match status" value="1"/>
</dbReference>
<dbReference type="SUPFAM" id="SSF56112">
    <property type="entry name" value="Protein kinase-like (PK-like)"/>
    <property type="match status" value="1"/>
</dbReference>
<organism evidence="10 11">
    <name type="scientific">Suillus placidus</name>
    <dbReference type="NCBI Taxonomy" id="48579"/>
    <lineage>
        <taxon>Eukaryota</taxon>
        <taxon>Fungi</taxon>
        <taxon>Dikarya</taxon>
        <taxon>Basidiomycota</taxon>
        <taxon>Agaricomycotina</taxon>
        <taxon>Agaricomycetes</taxon>
        <taxon>Agaricomycetidae</taxon>
        <taxon>Boletales</taxon>
        <taxon>Suillineae</taxon>
        <taxon>Suillaceae</taxon>
        <taxon>Suillus</taxon>
    </lineage>
</organism>
<dbReference type="InterPro" id="IPR011009">
    <property type="entry name" value="Kinase-like_dom_sf"/>
</dbReference>
<dbReference type="OrthoDB" id="5979581at2759"/>
<comment type="catalytic activity">
    <reaction evidence="7">
        <text>L-threonyl-[protein] + ATP = O-phospho-L-threonyl-[protein] + ADP + H(+)</text>
        <dbReference type="Rhea" id="RHEA:46608"/>
        <dbReference type="Rhea" id="RHEA-COMP:11060"/>
        <dbReference type="Rhea" id="RHEA-COMP:11605"/>
        <dbReference type="ChEBI" id="CHEBI:15378"/>
        <dbReference type="ChEBI" id="CHEBI:30013"/>
        <dbReference type="ChEBI" id="CHEBI:30616"/>
        <dbReference type="ChEBI" id="CHEBI:61977"/>
        <dbReference type="ChEBI" id="CHEBI:456216"/>
        <dbReference type="EC" id="2.7.11.1"/>
    </reaction>
</comment>
<dbReference type="PROSITE" id="PS00108">
    <property type="entry name" value="PROTEIN_KINASE_ST"/>
    <property type="match status" value="1"/>
</dbReference>
<dbReference type="Proteomes" id="UP000714275">
    <property type="component" value="Unassembled WGS sequence"/>
</dbReference>
<comment type="catalytic activity">
    <reaction evidence="8">
        <text>L-seryl-[protein] + ATP = O-phospho-L-seryl-[protein] + ADP + H(+)</text>
        <dbReference type="Rhea" id="RHEA:17989"/>
        <dbReference type="Rhea" id="RHEA-COMP:9863"/>
        <dbReference type="Rhea" id="RHEA-COMP:11604"/>
        <dbReference type="ChEBI" id="CHEBI:15378"/>
        <dbReference type="ChEBI" id="CHEBI:29999"/>
        <dbReference type="ChEBI" id="CHEBI:30616"/>
        <dbReference type="ChEBI" id="CHEBI:83421"/>
        <dbReference type="ChEBI" id="CHEBI:456216"/>
        <dbReference type="EC" id="2.7.11.1"/>
    </reaction>
</comment>
<dbReference type="SMART" id="SM00220">
    <property type="entry name" value="S_TKc"/>
    <property type="match status" value="1"/>
</dbReference>
<comment type="caution">
    <text evidence="10">The sequence shown here is derived from an EMBL/GenBank/DDBJ whole genome shotgun (WGS) entry which is preliminary data.</text>
</comment>
<gene>
    <name evidence="10" type="ORF">EV702DRAFT_1242404</name>
</gene>
<keyword evidence="11" id="KW-1185">Reference proteome</keyword>